<gene>
    <name evidence="11" type="primary">metN_1</name>
    <name evidence="11" type="ORF">NCTC10571_00223</name>
</gene>
<accession>A0A378NQK5</accession>
<dbReference type="Pfam" id="PF17099">
    <property type="entry name" value="TrpP"/>
    <property type="match status" value="1"/>
</dbReference>
<keyword evidence="3" id="KW-0813">Transport</keyword>
<dbReference type="Proteomes" id="UP000255234">
    <property type="component" value="Unassembled WGS sequence"/>
</dbReference>
<keyword evidence="5" id="KW-0547">Nucleotide-binding</keyword>
<feature type="transmembrane region" description="Helical" evidence="9">
    <location>
        <begin position="52"/>
        <end position="74"/>
    </location>
</feature>
<dbReference type="PROSITE" id="PS00211">
    <property type="entry name" value="ABC_TRANSPORTER_1"/>
    <property type="match status" value="1"/>
</dbReference>
<keyword evidence="8 9" id="KW-0472">Membrane</keyword>
<organism evidence="11 12">
    <name type="scientific">Megamonas hypermegale</name>
    <dbReference type="NCBI Taxonomy" id="158847"/>
    <lineage>
        <taxon>Bacteria</taxon>
        <taxon>Bacillati</taxon>
        <taxon>Bacillota</taxon>
        <taxon>Negativicutes</taxon>
        <taxon>Selenomonadales</taxon>
        <taxon>Selenomonadaceae</taxon>
        <taxon>Megamonas</taxon>
    </lineage>
</organism>
<dbReference type="PROSITE" id="PS50893">
    <property type="entry name" value="ABC_TRANSPORTER_2"/>
    <property type="match status" value="1"/>
</dbReference>
<evidence type="ECO:0000256" key="7">
    <source>
        <dbReference type="ARBA" id="ARBA00022967"/>
    </source>
</evidence>
<evidence type="ECO:0000256" key="1">
    <source>
        <dbReference type="ARBA" id="ARBA00004202"/>
    </source>
</evidence>
<evidence type="ECO:0000259" key="10">
    <source>
        <dbReference type="PROSITE" id="PS50893"/>
    </source>
</evidence>
<dbReference type="GO" id="GO:0042626">
    <property type="term" value="F:ATPase-coupled transmembrane transporter activity"/>
    <property type="evidence" value="ECO:0007669"/>
    <property type="project" value="TreeGrafter"/>
</dbReference>
<evidence type="ECO:0000256" key="8">
    <source>
        <dbReference type="ARBA" id="ARBA00023136"/>
    </source>
</evidence>
<reference evidence="11 12" key="1">
    <citation type="submission" date="2018-06" db="EMBL/GenBank/DDBJ databases">
        <authorList>
            <consortium name="Pathogen Informatics"/>
            <person name="Doyle S."/>
        </authorList>
    </citation>
    <scope>NUCLEOTIDE SEQUENCE [LARGE SCALE GENOMIC DNA]</scope>
    <source>
        <strain evidence="11 12">NCTC10571</strain>
    </source>
</reference>
<dbReference type="InterPro" id="IPR027417">
    <property type="entry name" value="P-loop_NTPase"/>
</dbReference>
<name>A0A378NQK5_9FIRM</name>
<comment type="similarity">
    <text evidence="2">Belongs to the ABC transporter superfamily.</text>
</comment>
<dbReference type="EMBL" id="UGPP01000001">
    <property type="protein sequence ID" value="STY70117.1"/>
    <property type="molecule type" value="Genomic_DNA"/>
</dbReference>
<dbReference type="InterPro" id="IPR031360">
    <property type="entry name" value="TrpP"/>
</dbReference>
<evidence type="ECO:0000256" key="4">
    <source>
        <dbReference type="ARBA" id="ARBA00022475"/>
    </source>
</evidence>
<evidence type="ECO:0000256" key="6">
    <source>
        <dbReference type="ARBA" id="ARBA00022840"/>
    </source>
</evidence>
<dbReference type="Gene3D" id="3.40.50.300">
    <property type="entry name" value="P-loop containing nucleotide triphosphate hydrolases"/>
    <property type="match status" value="1"/>
</dbReference>
<dbReference type="GO" id="GO:0005524">
    <property type="term" value="F:ATP binding"/>
    <property type="evidence" value="ECO:0007669"/>
    <property type="project" value="UniProtKB-KW"/>
</dbReference>
<keyword evidence="4" id="KW-1003">Cell membrane</keyword>
<evidence type="ECO:0000256" key="3">
    <source>
        <dbReference type="ARBA" id="ARBA00022448"/>
    </source>
</evidence>
<sequence length="421" mass="46104">MELRWITITTLLLAIGVILRMVSPNIGGISLNWNIVMYCLAILLCRPTIKQGFGIGLVSGIIAMMTSKAALPYANLISDPLAATICALMVNSNLFNIKKSKISLIPFIVVFITTFISGGTFVTLTKIFLQLPMNIYLYAMLPAVALVALLGAVAGQLLYLPAFKIFNAKLNKNDKQFSLHDINLTIPQGSFCVITGVNGSGKTSLILNVAGSKPAYLSEITTSKINIANIDILNTPPKKLNELIGIVMADYNAQLVTQTVGDEIAFSLETSGLNAQEIIKRRRELLASVGLSDKEDMPISALSGGQKQRLAIASIMAMNTPIIILDEPVAAIDPEGAKDIYNLLVNLNKRYNKTIIVTEHDLKYVLDIADQLCVIDNGHLAYSGNVDDCLKYMYEEKIYPEVIPLRWKIRYEIGDNHVNAK</sequence>
<feature type="transmembrane region" description="Helical" evidence="9">
    <location>
        <begin position="135"/>
        <end position="160"/>
    </location>
</feature>
<dbReference type="SUPFAM" id="SSF52540">
    <property type="entry name" value="P-loop containing nucleoside triphosphate hydrolases"/>
    <property type="match status" value="1"/>
</dbReference>
<dbReference type="InterPro" id="IPR050095">
    <property type="entry name" value="ECF_ABC_transporter_ATP-bd"/>
</dbReference>
<dbReference type="EC" id="3.6.3.-" evidence="11"/>
<protein>
    <submittedName>
        <fullName evidence="11">Methionine import ATP-binding protein MetN</fullName>
        <ecNumber evidence="11">3.6.3.-</ecNumber>
    </submittedName>
</protein>
<dbReference type="InterPro" id="IPR015856">
    <property type="entry name" value="ABC_transpr_CbiO/EcfA_su"/>
</dbReference>
<feature type="transmembrane region" description="Helical" evidence="9">
    <location>
        <begin position="5"/>
        <end position="23"/>
    </location>
</feature>
<evidence type="ECO:0000256" key="5">
    <source>
        <dbReference type="ARBA" id="ARBA00022741"/>
    </source>
</evidence>
<feature type="domain" description="ABC transporter" evidence="10">
    <location>
        <begin position="160"/>
        <end position="402"/>
    </location>
</feature>
<keyword evidence="6 11" id="KW-0067">ATP-binding</keyword>
<comment type="subcellular location">
    <subcellularLocation>
        <location evidence="1">Cell membrane</location>
        <topology evidence="1">Peripheral membrane protein</topology>
    </subcellularLocation>
</comment>
<keyword evidence="9" id="KW-1133">Transmembrane helix</keyword>
<dbReference type="GO" id="GO:0016887">
    <property type="term" value="F:ATP hydrolysis activity"/>
    <property type="evidence" value="ECO:0007669"/>
    <property type="project" value="InterPro"/>
</dbReference>
<dbReference type="SMART" id="SM00382">
    <property type="entry name" value="AAA"/>
    <property type="match status" value="1"/>
</dbReference>
<dbReference type="InterPro" id="IPR003593">
    <property type="entry name" value="AAA+_ATPase"/>
</dbReference>
<evidence type="ECO:0000256" key="2">
    <source>
        <dbReference type="ARBA" id="ARBA00005417"/>
    </source>
</evidence>
<dbReference type="CDD" id="cd03225">
    <property type="entry name" value="ABC_cobalt_CbiO_domain1"/>
    <property type="match status" value="1"/>
</dbReference>
<dbReference type="RefSeq" id="WP_115150877.1">
    <property type="nucleotide sequence ID" value="NZ_UGPP01000001.1"/>
</dbReference>
<proteinExistence type="inferred from homology"/>
<dbReference type="InterPro" id="IPR017871">
    <property type="entry name" value="ABC_transporter-like_CS"/>
</dbReference>
<dbReference type="AlphaFoldDB" id="A0A378NQK5"/>
<dbReference type="Pfam" id="PF00005">
    <property type="entry name" value="ABC_tran"/>
    <property type="match status" value="1"/>
</dbReference>
<dbReference type="GO" id="GO:0043190">
    <property type="term" value="C:ATP-binding cassette (ABC) transporter complex"/>
    <property type="evidence" value="ECO:0007669"/>
    <property type="project" value="TreeGrafter"/>
</dbReference>
<dbReference type="InterPro" id="IPR003439">
    <property type="entry name" value="ABC_transporter-like_ATP-bd"/>
</dbReference>
<keyword evidence="11" id="KW-0378">Hydrolase</keyword>
<feature type="transmembrane region" description="Helical" evidence="9">
    <location>
        <begin position="104"/>
        <end position="129"/>
    </location>
</feature>
<keyword evidence="7" id="KW-1278">Translocase</keyword>
<dbReference type="PANTHER" id="PTHR43553">
    <property type="entry name" value="HEAVY METAL TRANSPORTER"/>
    <property type="match status" value="1"/>
</dbReference>
<feature type="transmembrane region" description="Helical" evidence="9">
    <location>
        <begin position="29"/>
        <end position="45"/>
    </location>
</feature>
<evidence type="ECO:0000313" key="12">
    <source>
        <dbReference type="Proteomes" id="UP000255234"/>
    </source>
</evidence>
<evidence type="ECO:0000256" key="9">
    <source>
        <dbReference type="SAM" id="Phobius"/>
    </source>
</evidence>
<keyword evidence="9" id="KW-0812">Transmembrane</keyword>
<evidence type="ECO:0000313" key="11">
    <source>
        <dbReference type="EMBL" id="STY70117.1"/>
    </source>
</evidence>